<dbReference type="CDD" id="cd07438">
    <property type="entry name" value="PHP_HisPPase_AMP"/>
    <property type="match status" value="1"/>
</dbReference>
<feature type="region of interest" description="Disordered" evidence="1">
    <location>
        <begin position="159"/>
        <end position="179"/>
    </location>
</feature>
<dbReference type="AlphaFoldDB" id="A0A377ZWY8"/>
<dbReference type="Pfam" id="PF02811">
    <property type="entry name" value="PHP"/>
    <property type="match status" value="1"/>
</dbReference>
<organism evidence="3 4">
    <name type="scientific">Klebsiella pneumoniae subsp. ozaenae</name>
    <dbReference type="NCBI Taxonomy" id="574"/>
    <lineage>
        <taxon>Bacteria</taxon>
        <taxon>Pseudomonadati</taxon>
        <taxon>Pseudomonadota</taxon>
        <taxon>Gammaproteobacteria</taxon>
        <taxon>Enterobacterales</taxon>
        <taxon>Enterobacteriaceae</taxon>
        <taxon>Klebsiella/Raoultella group</taxon>
        <taxon>Klebsiella</taxon>
        <taxon>Klebsiella pneumoniae complex</taxon>
    </lineage>
</organism>
<evidence type="ECO:0000313" key="3">
    <source>
        <dbReference type="EMBL" id="STU85592.1"/>
    </source>
</evidence>
<dbReference type="InterPro" id="IPR004013">
    <property type="entry name" value="PHP_dom"/>
</dbReference>
<feature type="domain" description="Polymerase/histidinol phosphatase N-terminal" evidence="2">
    <location>
        <begin position="10"/>
        <end position="77"/>
    </location>
</feature>
<dbReference type="InterPro" id="IPR003141">
    <property type="entry name" value="Pol/His_phosphatase_N"/>
</dbReference>
<dbReference type="EMBL" id="UGLW01000003">
    <property type="protein sequence ID" value="STU85592.1"/>
    <property type="molecule type" value="Genomic_DNA"/>
</dbReference>
<reference evidence="3 4" key="1">
    <citation type="submission" date="2018-06" db="EMBL/GenBank/DDBJ databases">
        <authorList>
            <consortium name="Pathogen Informatics"/>
            <person name="Doyle S."/>
        </authorList>
    </citation>
    <scope>NUCLEOTIDE SEQUENCE [LARGE SCALE GENOMIC DNA]</scope>
    <source>
        <strain evidence="3 4">NCTC10313</strain>
    </source>
</reference>
<dbReference type="GO" id="GO:0035312">
    <property type="term" value="F:5'-3' DNA exonuclease activity"/>
    <property type="evidence" value="ECO:0007669"/>
    <property type="project" value="TreeGrafter"/>
</dbReference>
<dbReference type="SMART" id="SM00481">
    <property type="entry name" value="POLIIIAc"/>
    <property type="match status" value="1"/>
</dbReference>
<evidence type="ECO:0000313" key="4">
    <source>
        <dbReference type="Proteomes" id="UP000254487"/>
    </source>
</evidence>
<dbReference type="PANTHER" id="PTHR42924">
    <property type="entry name" value="EXONUCLEASE"/>
    <property type="match status" value="1"/>
</dbReference>
<dbReference type="InterPro" id="IPR052018">
    <property type="entry name" value="PHP_domain"/>
</dbReference>
<evidence type="ECO:0000256" key="1">
    <source>
        <dbReference type="SAM" id="MobiDB-lite"/>
    </source>
</evidence>
<dbReference type="InterPro" id="IPR016195">
    <property type="entry name" value="Pol/histidinol_Pase-like"/>
</dbReference>
<evidence type="ECO:0000259" key="2">
    <source>
        <dbReference type="SMART" id="SM00481"/>
    </source>
</evidence>
<dbReference type="STRING" id="1218098.GCA_001598715_02290"/>
<dbReference type="SUPFAM" id="SSF89550">
    <property type="entry name" value="PHP domain-like"/>
    <property type="match status" value="1"/>
</dbReference>
<name>A0A377ZWY8_KLEPO</name>
<accession>A0A377ZWY8</accession>
<dbReference type="PANTHER" id="PTHR42924:SF3">
    <property type="entry name" value="POLYMERASE_HISTIDINOL PHOSPHATASE N-TERMINAL DOMAIN-CONTAINING PROTEIN"/>
    <property type="match status" value="1"/>
</dbReference>
<protein>
    <submittedName>
        <fullName evidence="3">Metal-dependent phosphoesterases (PHP family)</fullName>
    </submittedName>
</protein>
<dbReference type="GO" id="GO:0004534">
    <property type="term" value="F:5'-3' RNA exonuclease activity"/>
    <property type="evidence" value="ECO:0007669"/>
    <property type="project" value="TreeGrafter"/>
</dbReference>
<dbReference type="Gene3D" id="3.20.20.140">
    <property type="entry name" value="Metal-dependent hydrolases"/>
    <property type="match status" value="1"/>
</dbReference>
<gene>
    <name evidence="3" type="ORF">NCTC10313_04107</name>
</gene>
<proteinExistence type="predicted"/>
<sequence length="179" mass="19960">MSDSQYAVIYDLHSHTTASDGRLTPQELVHRAHEMRVGTLAITDHDSVAAIPAAREEIARAGLPLTLVNGVEISTLWENHEIHIVGLNIDIAHPTMTALLEEQKARRQQRGQMIAERLEKARIPAPGKGRCDWRTVAPSPAAILPVFWWRPAMRKTWRKSSKNTLPAGKPVTCRRSGVQ</sequence>
<dbReference type="Gene3D" id="1.10.150.650">
    <property type="match status" value="1"/>
</dbReference>
<dbReference type="Proteomes" id="UP000254487">
    <property type="component" value="Unassembled WGS sequence"/>
</dbReference>